<evidence type="ECO:0000313" key="1">
    <source>
        <dbReference type="EMBL" id="SEO37322.1"/>
    </source>
</evidence>
<evidence type="ECO:0000313" key="2">
    <source>
        <dbReference type="Proteomes" id="UP000183898"/>
    </source>
</evidence>
<organism evidence="1 2">
    <name type="scientific">Nitrosospira multiformis</name>
    <dbReference type="NCBI Taxonomy" id="1231"/>
    <lineage>
        <taxon>Bacteria</taxon>
        <taxon>Pseudomonadati</taxon>
        <taxon>Pseudomonadota</taxon>
        <taxon>Betaproteobacteria</taxon>
        <taxon>Nitrosomonadales</taxon>
        <taxon>Nitrosomonadaceae</taxon>
        <taxon>Nitrosospira</taxon>
    </lineage>
</organism>
<sequence length="68" mass="8066">MNHYRDWMMAFYQNRIMNDKNAGPLPDARSLVARRKLVLALDQGGGQRRRNYQISRPKAFFNHKETSK</sequence>
<protein>
    <submittedName>
        <fullName evidence="1">Uncharacterized protein</fullName>
    </submittedName>
</protein>
<accession>A0A1H8P648</accession>
<dbReference type="Proteomes" id="UP000183898">
    <property type="component" value="Unassembled WGS sequence"/>
</dbReference>
<dbReference type="AlphaFoldDB" id="A0A1H8P648"/>
<dbReference type="EMBL" id="FOCT01000019">
    <property type="protein sequence ID" value="SEO37322.1"/>
    <property type="molecule type" value="Genomic_DNA"/>
</dbReference>
<gene>
    <name evidence="1" type="ORF">SAMN05216404_11927</name>
</gene>
<proteinExistence type="predicted"/>
<name>A0A1H8P648_9PROT</name>
<reference evidence="1 2" key="1">
    <citation type="submission" date="2016-10" db="EMBL/GenBank/DDBJ databases">
        <authorList>
            <person name="de Groot N.N."/>
        </authorList>
    </citation>
    <scope>NUCLEOTIDE SEQUENCE [LARGE SCALE GENOMIC DNA]</scope>
    <source>
        <strain evidence="1 2">Nl18</strain>
    </source>
</reference>